<feature type="compositionally biased region" description="Polar residues" evidence="1">
    <location>
        <begin position="1"/>
        <end position="18"/>
    </location>
</feature>
<evidence type="ECO:0000256" key="1">
    <source>
        <dbReference type="SAM" id="MobiDB-lite"/>
    </source>
</evidence>
<dbReference type="EMBL" id="JAQIZT010000010">
    <property type="protein sequence ID" value="KAJ6982878.1"/>
    <property type="molecule type" value="Genomic_DNA"/>
</dbReference>
<dbReference type="AlphaFoldDB" id="A0AAD6MCA1"/>
<reference evidence="2" key="1">
    <citation type="journal article" date="2023" name="Mol. Ecol. Resour.">
        <title>Chromosome-level genome assembly of a triploid poplar Populus alba 'Berolinensis'.</title>
        <authorList>
            <person name="Chen S."/>
            <person name="Yu Y."/>
            <person name="Wang X."/>
            <person name="Wang S."/>
            <person name="Zhang T."/>
            <person name="Zhou Y."/>
            <person name="He R."/>
            <person name="Meng N."/>
            <person name="Wang Y."/>
            <person name="Liu W."/>
            <person name="Liu Z."/>
            <person name="Liu J."/>
            <person name="Guo Q."/>
            <person name="Huang H."/>
            <person name="Sederoff R.R."/>
            <person name="Wang G."/>
            <person name="Qu G."/>
            <person name="Chen S."/>
        </authorList>
    </citation>
    <scope>NUCLEOTIDE SEQUENCE</scope>
    <source>
        <strain evidence="2">SC-2020</strain>
    </source>
</reference>
<keyword evidence="3" id="KW-1185">Reference proteome</keyword>
<evidence type="ECO:0000313" key="3">
    <source>
        <dbReference type="Proteomes" id="UP001164929"/>
    </source>
</evidence>
<dbReference type="Proteomes" id="UP001164929">
    <property type="component" value="Chromosome 10"/>
</dbReference>
<sequence length="124" mass="13753">MDTTESPNPNRVLTNNRFSDLEPSISEPPSTPPLAPDKNSSLCATSHRNSSLILFSSQTSPVASLHLFLILVMGIIDSPTRELSSKYTILHKTFYRDLIKFLSPCYLLGHGCKSRCEENRGGRS</sequence>
<comment type="caution">
    <text evidence="2">The sequence shown here is derived from an EMBL/GenBank/DDBJ whole genome shotgun (WGS) entry which is preliminary data.</text>
</comment>
<organism evidence="2 3">
    <name type="scientific">Populus alba x Populus x berolinensis</name>
    <dbReference type="NCBI Taxonomy" id="444605"/>
    <lineage>
        <taxon>Eukaryota</taxon>
        <taxon>Viridiplantae</taxon>
        <taxon>Streptophyta</taxon>
        <taxon>Embryophyta</taxon>
        <taxon>Tracheophyta</taxon>
        <taxon>Spermatophyta</taxon>
        <taxon>Magnoliopsida</taxon>
        <taxon>eudicotyledons</taxon>
        <taxon>Gunneridae</taxon>
        <taxon>Pentapetalae</taxon>
        <taxon>rosids</taxon>
        <taxon>fabids</taxon>
        <taxon>Malpighiales</taxon>
        <taxon>Salicaceae</taxon>
        <taxon>Saliceae</taxon>
        <taxon>Populus</taxon>
    </lineage>
</organism>
<name>A0AAD6MCA1_9ROSI</name>
<feature type="region of interest" description="Disordered" evidence="1">
    <location>
        <begin position="1"/>
        <end position="42"/>
    </location>
</feature>
<evidence type="ECO:0000313" key="2">
    <source>
        <dbReference type="EMBL" id="KAJ6982878.1"/>
    </source>
</evidence>
<accession>A0AAD6MCA1</accession>
<protein>
    <submittedName>
        <fullName evidence="2">Uncharacterized protein</fullName>
    </submittedName>
</protein>
<gene>
    <name evidence="2" type="ORF">NC653_025869</name>
</gene>
<proteinExistence type="predicted"/>